<dbReference type="InterPro" id="IPR014710">
    <property type="entry name" value="RmlC-like_jellyroll"/>
</dbReference>
<name>A0ABZ0WAK8_9BACT</name>
<dbReference type="Proteomes" id="UP001325680">
    <property type="component" value="Chromosome"/>
</dbReference>
<gene>
    <name evidence="2" type="ORF">U0035_03330</name>
</gene>
<dbReference type="InterPro" id="IPR018490">
    <property type="entry name" value="cNMP-bd_dom_sf"/>
</dbReference>
<dbReference type="PROSITE" id="PS50042">
    <property type="entry name" value="CNMP_BINDING_3"/>
    <property type="match status" value="1"/>
</dbReference>
<dbReference type="EMBL" id="CP139960">
    <property type="protein sequence ID" value="WQD39180.1"/>
    <property type="molecule type" value="Genomic_DNA"/>
</dbReference>
<reference evidence="2 3" key="1">
    <citation type="submission" date="2023-12" db="EMBL/GenBank/DDBJ databases">
        <title>Genome sequencing and assembly of bacterial species from a model synthetic community.</title>
        <authorList>
            <person name="Hogle S.L."/>
        </authorList>
    </citation>
    <scope>NUCLEOTIDE SEQUENCE [LARGE SCALE GENOMIC DNA]</scope>
    <source>
        <strain evidence="2 3">HAMBI_3031</strain>
    </source>
</reference>
<evidence type="ECO:0000313" key="3">
    <source>
        <dbReference type="Proteomes" id="UP001325680"/>
    </source>
</evidence>
<feature type="domain" description="Cyclic nucleotide-binding" evidence="1">
    <location>
        <begin position="27"/>
        <end position="114"/>
    </location>
</feature>
<accession>A0ABZ0WAK8</accession>
<keyword evidence="3" id="KW-1185">Reference proteome</keyword>
<dbReference type="CDD" id="cd00038">
    <property type="entry name" value="CAP_ED"/>
    <property type="match status" value="1"/>
</dbReference>
<dbReference type="SUPFAM" id="SSF51206">
    <property type="entry name" value="cAMP-binding domain-like"/>
    <property type="match status" value="1"/>
</dbReference>
<protein>
    <submittedName>
        <fullName evidence="2">Cyclic nucleotide-binding domain-containing protein</fullName>
    </submittedName>
</protein>
<dbReference type="InterPro" id="IPR000595">
    <property type="entry name" value="cNMP-bd_dom"/>
</dbReference>
<evidence type="ECO:0000313" key="2">
    <source>
        <dbReference type="EMBL" id="WQD39180.1"/>
    </source>
</evidence>
<proteinExistence type="predicted"/>
<dbReference type="Pfam" id="PF00027">
    <property type="entry name" value="cNMP_binding"/>
    <property type="match status" value="1"/>
</dbReference>
<evidence type="ECO:0000259" key="1">
    <source>
        <dbReference type="PROSITE" id="PS50042"/>
    </source>
</evidence>
<dbReference type="Gene3D" id="2.60.120.10">
    <property type="entry name" value="Jelly Rolls"/>
    <property type="match status" value="1"/>
</dbReference>
<sequence>MTNRLVKHIQNLLPDFTAGEKDLSPFITTRVVKKDEILLRENEPCDALYFVARGCLYLYYEHHAVKQVIHFALENWWITDYKTFAMKGPAVYSIAAMEDSELIVINRQQYEALLNQYPMVALYFNTIHERAYGAALLKQKTYATTTKEDFYKYFKNTYPDILARIPDPIFASYMQVNLEELVQLKQSGVS</sequence>
<dbReference type="RefSeq" id="WP_114792924.1">
    <property type="nucleotide sequence ID" value="NZ_CP139960.1"/>
</dbReference>
<organism evidence="2 3">
    <name type="scientific">Niabella yanshanensis</name>
    <dbReference type="NCBI Taxonomy" id="577386"/>
    <lineage>
        <taxon>Bacteria</taxon>
        <taxon>Pseudomonadati</taxon>
        <taxon>Bacteroidota</taxon>
        <taxon>Chitinophagia</taxon>
        <taxon>Chitinophagales</taxon>
        <taxon>Chitinophagaceae</taxon>
        <taxon>Niabella</taxon>
    </lineage>
</organism>